<dbReference type="PANTHER" id="PTHR33096:SF1">
    <property type="entry name" value="CXC1-LIKE CYSTEINE CLUSTER ASSOCIATED WITH KDZ TRANSPOSASES DOMAIN-CONTAINING PROTEIN"/>
    <property type="match status" value="1"/>
</dbReference>
<dbReference type="InterPro" id="IPR011989">
    <property type="entry name" value="ARM-like"/>
</dbReference>
<dbReference type="Gene3D" id="1.25.10.10">
    <property type="entry name" value="Leucine-rich Repeat Variant"/>
    <property type="match status" value="1"/>
</dbReference>
<protein>
    <submittedName>
        <fullName evidence="1">Uncharacterized protein</fullName>
    </submittedName>
</protein>
<comment type="caution">
    <text evidence="1">The sequence shown here is derived from an EMBL/GenBank/DDBJ whole genome shotgun (WGS) entry which is preliminary data.</text>
</comment>
<evidence type="ECO:0000313" key="2">
    <source>
        <dbReference type="Proteomes" id="UP000324748"/>
    </source>
</evidence>
<gene>
    <name evidence="1" type="ORF">PGT21_021762</name>
</gene>
<dbReference type="Proteomes" id="UP000324748">
    <property type="component" value="Unassembled WGS sequence"/>
</dbReference>
<dbReference type="EMBL" id="VSWC01000183">
    <property type="protein sequence ID" value="KAA1069348.1"/>
    <property type="molecule type" value="Genomic_DNA"/>
</dbReference>
<name>A0A5B0M084_PUCGR</name>
<dbReference type="PANTHER" id="PTHR33096">
    <property type="entry name" value="CXC2 DOMAIN-CONTAINING PROTEIN"/>
    <property type="match status" value="1"/>
</dbReference>
<reference evidence="1 2" key="1">
    <citation type="submission" date="2019-05" db="EMBL/GenBank/DDBJ databases">
        <title>Emergence of the Ug99 lineage of the wheat stem rust pathogen through somatic hybridization.</title>
        <authorList>
            <person name="Li F."/>
            <person name="Upadhyaya N.M."/>
            <person name="Sperschneider J."/>
            <person name="Matny O."/>
            <person name="Nguyen-Phuc H."/>
            <person name="Mago R."/>
            <person name="Raley C."/>
            <person name="Miller M.E."/>
            <person name="Silverstein K.A.T."/>
            <person name="Henningsen E."/>
            <person name="Hirsch C.D."/>
            <person name="Visser B."/>
            <person name="Pretorius Z.A."/>
            <person name="Steffenson B.J."/>
            <person name="Schwessinger B."/>
            <person name="Dodds P.N."/>
            <person name="Figueroa M."/>
        </authorList>
    </citation>
    <scope>NUCLEOTIDE SEQUENCE [LARGE SCALE GENOMIC DNA]</scope>
    <source>
        <strain evidence="1">21-0</strain>
    </source>
</reference>
<organism evidence="1 2">
    <name type="scientific">Puccinia graminis f. sp. tritici</name>
    <dbReference type="NCBI Taxonomy" id="56615"/>
    <lineage>
        <taxon>Eukaryota</taxon>
        <taxon>Fungi</taxon>
        <taxon>Dikarya</taxon>
        <taxon>Basidiomycota</taxon>
        <taxon>Pucciniomycotina</taxon>
        <taxon>Pucciniomycetes</taxon>
        <taxon>Pucciniales</taxon>
        <taxon>Pucciniaceae</taxon>
        <taxon>Puccinia</taxon>
    </lineage>
</organism>
<proteinExistence type="predicted"/>
<sequence length="315" mass="36022">MILKNKAALPLDQLLPVFFEALPLKQGFAESSKCFEALFELIQLSHPLVQTHFDHILAIFAHVPQNSVPAVPEEKAMIPAETRKKLVALLRDSPPQSINTTHTNQIARTVPSRVPPPPPTFQFHSDGIIMTLTVDQPPVSGTLAQRIRRRRNADRIAATRARFYGGQVANRNSVRRQQQHQEGVSDTIMNNNDHFNSTEDDTVDFTVHEDPTDDNDWITIPADDNDDFDRAAFADRERWRQEAKEVNWNTVLEPLHAYYMDLKARTKNWTDRANSYNDHTNCKCAPHLLTHRMVDLVDIHGEYHLVEHTLFSRTG</sequence>
<dbReference type="AlphaFoldDB" id="A0A5B0M084"/>
<evidence type="ECO:0000313" key="1">
    <source>
        <dbReference type="EMBL" id="KAA1069348.1"/>
    </source>
</evidence>
<dbReference type="OrthoDB" id="7862313at2759"/>
<keyword evidence="2" id="KW-1185">Reference proteome</keyword>
<accession>A0A5B0M084</accession>